<organism evidence="1 2">
    <name type="scientific">Pyronema omphalodes (strain CBS 100304)</name>
    <name type="common">Pyronema confluens</name>
    <dbReference type="NCBI Taxonomy" id="1076935"/>
    <lineage>
        <taxon>Eukaryota</taxon>
        <taxon>Fungi</taxon>
        <taxon>Dikarya</taxon>
        <taxon>Ascomycota</taxon>
        <taxon>Pezizomycotina</taxon>
        <taxon>Pezizomycetes</taxon>
        <taxon>Pezizales</taxon>
        <taxon>Pyronemataceae</taxon>
        <taxon>Pyronema</taxon>
    </lineage>
</organism>
<sequence length="257" mass="30159">MTSFQPFRSLRKTPEIDQPVADILGGAITIDEWFDEEAFSDEFPVDIAQLWMKLAKCEQVYPEYLPILRPLIRLIECVKGLHRIHPDHIFKKNGKFRSHAFVVMRTLYYIIDEIRDSDNGTLLEDLKSIPSLDLDKNYPDMSAKAALEWMPSYDSYKTDEDIVISATFDTDYATAETPRLHSIVNIPVFIDIIDHSIKACNYGYPKHIEDFALMMLKIWHRSKTYRMDDWGETDRKWFTGWIAWYNFHVVNNKGSHK</sequence>
<dbReference type="Proteomes" id="UP000018144">
    <property type="component" value="Unassembled WGS sequence"/>
</dbReference>
<proteinExistence type="predicted"/>
<protein>
    <submittedName>
        <fullName evidence="1">Uncharacterized protein</fullName>
    </submittedName>
</protein>
<evidence type="ECO:0000313" key="2">
    <source>
        <dbReference type="Proteomes" id="UP000018144"/>
    </source>
</evidence>
<keyword evidence="2" id="KW-1185">Reference proteome</keyword>
<gene>
    <name evidence="1" type="ORF">PCON_06851</name>
</gene>
<accession>U4KYF1</accession>
<dbReference type="EMBL" id="HF935346">
    <property type="protein sequence ID" value="CCX07262.1"/>
    <property type="molecule type" value="Genomic_DNA"/>
</dbReference>
<evidence type="ECO:0000313" key="1">
    <source>
        <dbReference type="EMBL" id="CCX07262.1"/>
    </source>
</evidence>
<name>U4KYF1_PYROM</name>
<reference evidence="1 2" key="1">
    <citation type="journal article" date="2013" name="PLoS Genet.">
        <title>The genome and development-dependent transcriptomes of Pyronema confluens: a window into fungal evolution.</title>
        <authorList>
            <person name="Traeger S."/>
            <person name="Altegoer F."/>
            <person name="Freitag M."/>
            <person name="Gabaldon T."/>
            <person name="Kempken F."/>
            <person name="Kumar A."/>
            <person name="Marcet-Houben M."/>
            <person name="Poggeler S."/>
            <person name="Stajich J.E."/>
            <person name="Nowrousian M."/>
        </authorList>
    </citation>
    <scope>NUCLEOTIDE SEQUENCE [LARGE SCALE GENOMIC DNA]</scope>
    <source>
        <strain evidence="2">CBS 100304</strain>
        <tissue evidence="1">Vegetative mycelium</tissue>
    </source>
</reference>
<dbReference type="AlphaFoldDB" id="U4KYF1"/>